<protein>
    <recommendedName>
        <fullName evidence="3">Lipoprotein</fullName>
    </recommendedName>
</protein>
<evidence type="ECO:0000313" key="1">
    <source>
        <dbReference type="EMBL" id="SKA49990.1"/>
    </source>
</evidence>
<dbReference type="PROSITE" id="PS51257">
    <property type="entry name" value="PROKAR_LIPOPROTEIN"/>
    <property type="match status" value="1"/>
</dbReference>
<dbReference type="Proteomes" id="UP000190162">
    <property type="component" value="Unassembled WGS sequence"/>
</dbReference>
<sequence length="158" mass="18019">MKGLLVFTSLLAIQGCIESYETQNVLNNQFVIVKMREIEQDINYKYGAFVLRAQTKSKAHNLLSYDWYVFEDPSLGFKNGNFKMGSKLNSEGQGTHFGDFFIQWSYKNKGVGHLIYSEGDYNTLFCTTKLTSINNTNIKKACSNNKWVLNSKSISIKP</sequence>
<evidence type="ECO:0000313" key="2">
    <source>
        <dbReference type="Proteomes" id="UP000190162"/>
    </source>
</evidence>
<gene>
    <name evidence="1" type="ORF">SAMN02745132_01288</name>
</gene>
<keyword evidence="2" id="KW-1185">Reference proteome</keyword>
<dbReference type="RefSeq" id="WP_078751727.1">
    <property type="nucleotide sequence ID" value="NZ_FUXU01000010.1"/>
</dbReference>
<dbReference type="AlphaFoldDB" id="A0A1T4UBN1"/>
<organism evidence="1 2">
    <name type="scientific">Enterovibrio nigricans DSM 22720</name>
    <dbReference type="NCBI Taxonomy" id="1121868"/>
    <lineage>
        <taxon>Bacteria</taxon>
        <taxon>Pseudomonadati</taxon>
        <taxon>Pseudomonadota</taxon>
        <taxon>Gammaproteobacteria</taxon>
        <taxon>Vibrionales</taxon>
        <taxon>Vibrionaceae</taxon>
        <taxon>Enterovibrio</taxon>
    </lineage>
</organism>
<evidence type="ECO:0008006" key="3">
    <source>
        <dbReference type="Google" id="ProtNLM"/>
    </source>
</evidence>
<proteinExistence type="predicted"/>
<dbReference type="EMBL" id="FUXU01000010">
    <property type="protein sequence ID" value="SKA49990.1"/>
    <property type="molecule type" value="Genomic_DNA"/>
</dbReference>
<reference evidence="2" key="1">
    <citation type="submission" date="2017-02" db="EMBL/GenBank/DDBJ databases">
        <authorList>
            <person name="Varghese N."/>
            <person name="Submissions S."/>
        </authorList>
    </citation>
    <scope>NUCLEOTIDE SEQUENCE [LARGE SCALE GENOMIC DNA]</scope>
    <source>
        <strain evidence="2">DSM 22720</strain>
    </source>
</reference>
<name>A0A1T4UBN1_9GAMM</name>
<accession>A0A1T4UBN1</accession>